<dbReference type="PANTHER" id="PTHR33048:SF47">
    <property type="entry name" value="INTEGRAL MEMBRANE PROTEIN-RELATED"/>
    <property type="match status" value="1"/>
</dbReference>
<feature type="transmembrane region" description="Helical" evidence="7">
    <location>
        <begin position="44"/>
        <end position="65"/>
    </location>
</feature>
<evidence type="ECO:0000259" key="8">
    <source>
        <dbReference type="Pfam" id="PF20684"/>
    </source>
</evidence>
<accession>A0A0U1LWW0</accession>
<dbReference type="InterPro" id="IPR049326">
    <property type="entry name" value="Rhodopsin_dom_fungi"/>
</dbReference>
<dbReference type="InterPro" id="IPR052337">
    <property type="entry name" value="SAT4-like"/>
</dbReference>
<feature type="region of interest" description="Disordered" evidence="6">
    <location>
        <begin position="280"/>
        <end position="312"/>
    </location>
</feature>
<evidence type="ECO:0000256" key="4">
    <source>
        <dbReference type="ARBA" id="ARBA00023136"/>
    </source>
</evidence>
<feature type="transmembrane region" description="Helical" evidence="7">
    <location>
        <begin position="208"/>
        <end position="226"/>
    </location>
</feature>
<feature type="transmembrane region" description="Helical" evidence="7">
    <location>
        <begin position="12"/>
        <end position="32"/>
    </location>
</feature>
<feature type="transmembrane region" description="Helical" evidence="7">
    <location>
        <begin position="91"/>
        <end position="114"/>
    </location>
</feature>
<evidence type="ECO:0000313" key="10">
    <source>
        <dbReference type="Proteomes" id="UP000054383"/>
    </source>
</evidence>
<dbReference type="OMA" id="SILICTA"/>
<evidence type="ECO:0000256" key="1">
    <source>
        <dbReference type="ARBA" id="ARBA00004141"/>
    </source>
</evidence>
<feature type="transmembrane region" description="Helical" evidence="7">
    <location>
        <begin position="246"/>
        <end position="265"/>
    </location>
</feature>
<keyword evidence="3 7" id="KW-1133">Transmembrane helix</keyword>
<organism evidence="9 10">
    <name type="scientific">Talaromyces islandicus</name>
    <name type="common">Penicillium islandicum</name>
    <dbReference type="NCBI Taxonomy" id="28573"/>
    <lineage>
        <taxon>Eukaryota</taxon>
        <taxon>Fungi</taxon>
        <taxon>Dikarya</taxon>
        <taxon>Ascomycota</taxon>
        <taxon>Pezizomycotina</taxon>
        <taxon>Eurotiomycetes</taxon>
        <taxon>Eurotiomycetidae</taxon>
        <taxon>Eurotiales</taxon>
        <taxon>Trichocomaceae</taxon>
        <taxon>Talaromyces</taxon>
        <taxon>Talaromyces sect. Islandici</taxon>
    </lineage>
</organism>
<keyword evidence="4 7" id="KW-0472">Membrane</keyword>
<gene>
    <name evidence="9" type="ORF">PISL3812_04915</name>
</gene>
<sequence length="342" mass="38545">MDQDQYIGHRLLIFTAFFIPIQIICVLLRYATSYFVPKSRGWDDLVILAVLISQMGMAGISIGSIKHAGVGYHEAYLAETDPQKLANWAKYLTAIEFVYLGSVNAPKFAILLLYNNLFPRHMRIHIYIQLMMGYLALTTISTLVAAFTICRPFAANYDMSLAATHCGDREGLFIWSSFPNIISDLIILVMPIPIVVHLKINSRLKLGLLFTFVVGSFGLVTSIIRFSTFFTTNSFTDGTWNAVDLIIWTQIETGMYMISACLPTYRRFLKKDRQQSNNQAYSASYGHGSRANGRASSRGMHSSLVGQDSNDTIPLHSVYDGEVMTMKPKPIVQQQPYYRLNE</sequence>
<evidence type="ECO:0000256" key="2">
    <source>
        <dbReference type="ARBA" id="ARBA00022692"/>
    </source>
</evidence>
<evidence type="ECO:0000313" key="9">
    <source>
        <dbReference type="EMBL" id="CRG87894.1"/>
    </source>
</evidence>
<dbReference type="Proteomes" id="UP000054383">
    <property type="component" value="Unassembled WGS sequence"/>
</dbReference>
<feature type="domain" description="Rhodopsin" evidence="8">
    <location>
        <begin position="28"/>
        <end position="270"/>
    </location>
</feature>
<dbReference type="STRING" id="28573.A0A0U1LWW0"/>
<evidence type="ECO:0000256" key="3">
    <source>
        <dbReference type="ARBA" id="ARBA00022989"/>
    </source>
</evidence>
<reference evidence="9 10" key="1">
    <citation type="submission" date="2015-04" db="EMBL/GenBank/DDBJ databases">
        <authorList>
            <person name="Syromyatnikov M.Y."/>
            <person name="Popov V.N."/>
        </authorList>
    </citation>
    <scope>NUCLEOTIDE SEQUENCE [LARGE SCALE GENOMIC DNA]</scope>
    <source>
        <strain evidence="9">WF-38-12</strain>
    </source>
</reference>
<feature type="transmembrane region" description="Helical" evidence="7">
    <location>
        <begin position="174"/>
        <end position="196"/>
    </location>
</feature>
<evidence type="ECO:0000256" key="5">
    <source>
        <dbReference type="ARBA" id="ARBA00038359"/>
    </source>
</evidence>
<feature type="transmembrane region" description="Helical" evidence="7">
    <location>
        <begin position="126"/>
        <end position="154"/>
    </location>
</feature>
<dbReference type="PANTHER" id="PTHR33048">
    <property type="entry name" value="PTH11-LIKE INTEGRAL MEMBRANE PROTEIN (AFU_ORTHOLOGUE AFUA_5G11245)"/>
    <property type="match status" value="1"/>
</dbReference>
<dbReference type="OrthoDB" id="5329176at2759"/>
<comment type="subcellular location">
    <subcellularLocation>
        <location evidence="1">Membrane</location>
        <topology evidence="1">Multi-pass membrane protein</topology>
    </subcellularLocation>
</comment>
<dbReference type="Pfam" id="PF20684">
    <property type="entry name" value="Fung_rhodopsin"/>
    <property type="match status" value="1"/>
</dbReference>
<protein>
    <recommendedName>
        <fullName evidence="8">Rhodopsin domain-containing protein</fullName>
    </recommendedName>
</protein>
<dbReference type="GO" id="GO:0016020">
    <property type="term" value="C:membrane"/>
    <property type="evidence" value="ECO:0007669"/>
    <property type="project" value="UniProtKB-SubCell"/>
</dbReference>
<keyword evidence="10" id="KW-1185">Reference proteome</keyword>
<comment type="similarity">
    <text evidence="5">Belongs to the SAT4 family.</text>
</comment>
<dbReference type="EMBL" id="CVMT01000004">
    <property type="protein sequence ID" value="CRG87894.1"/>
    <property type="molecule type" value="Genomic_DNA"/>
</dbReference>
<evidence type="ECO:0000256" key="6">
    <source>
        <dbReference type="SAM" id="MobiDB-lite"/>
    </source>
</evidence>
<proteinExistence type="inferred from homology"/>
<name>A0A0U1LWW0_TALIS</name>
<evidence type="ECO:0000256" key="7">
    <source>
        <dbReference type="SAM" id="Phobius"/>
    </source>
</evidence>
<dbReference type="AlphaFoldDB" id="A0A0U1LWW0"/>
<keyword evidence="2 7" id="KW-0812">Transmembrane</keyword>